<comment type="caution">
    <text evidence="1">The sequence shown here is derived from an EMBL/GenBank/DDBJ whole genome shotgun (WGS) entry which is preliminary data.</text>
</comment>
<feature type="non-terminal residue" evidence="1">
    <location>
        <position position="1"/>
    </location>
</feature>
<name>A0A0F8XB23_9ZZZZ</name>
<proteinExistence type="predicted"/>
<protein>
    <submittedName>
        <fullName evidence="1">Uncharacterized protein</fullName>
    </submittedName>
</protein>
<evidence type="ECO:0000313" key="1">
    <source>
        <dbReference type="EMBL" id="KKK66003.1"/>
    </source>
</evidence>
<sequence length="165" mass="17551">PGEGDVLSLSGNTWVASGITASLSGLTDTSVAGVVSGQNLAYDGTNWILMEKKKRSIVLYAKDMISAVTNGTTILKLEATTNLNGRDTHVFINANDTFALFDWIPPPEYDSGTVSYRYFWTTPGLDTDGVAMALEGVATGDGDPLDVDHGTPVILVPRRLVARMG</sequence>
<organism evidence="1">
    <name type="scientific">marine sediment metagenome</name>
    <dbReference type="NCBI Taxonomy" id="412755"/>
    <lineage>
        <taxon>unclassified sequences</taxon>
        <taxon>metagenomes</taxon>
        <taxon>ecological metagenomes</taxon>
    </lineage>
</organism>
<reference evidence="1" key="1">
    <citation type="journal article" date="2015" name="Nature">
        <title>Complex archaea that bridge the gap between prokaryotes and eukaryotes.</title>
        <authorList>
            <person name="Spang A."/>
            <person name="Saw J.H."/>
            <person name="Jorgensen S.L."/>
            <person name="Zaremba-Niedzwiedzka K."/>
            <person name="Martijn J."/>
            <person name="Lind A.E."/>
            <person name="van Eijk R."/>
            <person name="Schleper C."/>
            <person name="Guy L."/>
            <person name="Ettema T.J."/>
        </authorList>
    </citation>
    <scope>NUCLEOTIDE SEQUENCE</scope>
</reference>
<accession>A0A0F8XB23</accession>
<gene>
    <name evidence="1" type="ORF">LCGC14_2968470</name>
</gene>
<dbReference type="AlphaFoldDB" id="A0A0F8XB23"/>
<dbReference type="EMBL" id="LAZR01060288">
    <property type="protein sequence ID" value="KKK66003.1"/>
    <property type="molecule type" value="Genomic_DNA"/>
</dbReference>